<dbReference type="AlphaFoldDB" id="A0A8H6TIA3"/>
<dbReference type="RefSeq" id="XP_037226263.1">
    <property type="nucleotide sequence ID" value="XM_037358353.1"/>
</dbReference>
<dbReference type="Proteomes" id="UP000636479">
    <property type="component" value="Unassembled WGS sequence"/>
</dbReference>
<dbReference type="EMBL" id="JACAZF010000001">
    <property type="protein sequence ID" value="KAF7316240.1"/>
    <property type="molecule type" value="Genomic_DNA"/>
</dbReference>
<dbReference type="InterPro" id="IPR035992">
    <property type="entry name" value="Ricin_B-like_lectins"/>
</dbReference>
<proteinExistence type="predicted"/>
<gene>
    <name evidence="3" type="ORF">MIND_00142600</name>
</gene>
<feature type="domain" description="Ricin B lectin" evidence="2">
    <location>
        <begin position="293"/>
        <end position="376"/>
    </location>
</feature>
<organism evidence="3 4">
    <name type="scientific">Mycena indigotica</name>
    <dbReference type="NCBI Taxonomy" id="2126181"/>
    <lineage>
        <taxon>Eukaryota</taxon>
        <taxon>Fungi</taxon>
        <taxon>Dikarya</taxon>
        <taxon>Basidiomycota</taxon>
        <taxon>Agaricomycotina</taxon>
        <taxon>Agaricomycetes</taxon>
        <taxon>Agaricomycetidae</taxon>
        <taxon>Agaricales</taxon>
        <taxon>Marasmiineae</taxon>
        <taxon>Mycenaceae</taxon>
        <taxon>Mycena</taxon>
    </lineage>
</organism>
<keyword evidence="1" id="KW-1133">Transmembrane helix</keyword>
<sequence>MKAPAVNAEGSENAKITSSVVVVIPGLSSCQAAFSCDSMLETQLGSKFSVPIMIFGTSVTFFSLALAVAATRIHNGAPDCDIFCFQLAHSRLICAPTLVEGHGCLAVRENRDGAMVTIEDCRLGDIKDKPDTVHFDWEVAFSKNELSSSKQQIRVYGDKCLEFITDTAQIGTCDESNTNTRQQWIARPDFSLEWAGAASGQCLDLRDHEASFGTPAVVSLCSAHTTQDWAAAPMTKPGIWLTSFDSNEKGTPYCMAASSQDDQAPVALVRCTALRELYPTGSVTWTVPAIPFSGYIRTPNDKCLTARFRTEGGRLTVEACPARTGVNSNQRFVPLHDGRFQLEGTNFCVDLTDGQPLVGNPLQISGCDGTPNQIWTRVERIRRLPSY</sequence>
<evidence type="ECO:0000313" key="4">
    <source>
        <dbReference type="Proteomes" id="UP000636479"/>
    </source>
</evidence>
<dbReference type="GeneID" id="59340869"/>
<accession>A0A8H6TIA3</accession>
<dbReference type="PROSITE" id="PS50231">
    <property type="entry name" value="RICIN_B_LECTIN"/>
    <property type="match status" value="2"/>
</dbReference>
<feature type="transmembrane region" description="Helical" evidence="1">
    <location>
        <begin position="48"/>
        <end position="70"/>
    </location>
</feature>
<protein>
    <recommendedName>
        <fullName evidence="2">Ricin B lectin domain-containing protein</fullName>
    </recommendedName>
</protein>
<dbReference type="PROSITE" id="PS51257">
    <property type="entry name" value="PROKAR_LIPOPROTEIN"/>
    <property type="match status" value="1"/>
</dbReference>
<keyword evidence="4" id="KW-1185">Reference proteome</keyword>
<dbReference type="SUPFAM" id="SSF50370">
    <property type="entry name" value="Ricin B-like lectins"/>
    <property type="match status" value="2"/>
</dbReference>
<dbReference type="OrthoDB" id="6770063at2759"/>
<dbReference type="InterPro" id="IPR000772">
    <property type="entry name" value="Ricin_B_lectin"/>
</dbReference>
<dbReference type="Gene3D" id="2.80.10.50">
    <property type="match status" value="2"/>
</dbReference>
<keyword evidence="1" id="KW-0472">Membrane</keyword>
<comment type="caution">
    <text evidence="3">The sequence shown here is derived from an EMBL/GenBank/DDBJ whole genome shotgun (WGS) entry which is preliminary data.</text>
</comment>
<evidence type="ECO:0000259" key="2">
    <source>
        <dbReference type="Pfam" id="PF00652"/>
    </source>
</evidence>
<dbReference type="Pfam" id="PF00652">
    <property type="entry name" value="Ricin_B_lectin"/>
    <property type="match status" value="1"/>
</dbReference>
<evidence type="ECO:0000313" key="3">
    <source>
        <dbReference type="EMBL" id="KAF7316240.1"/>
    </source>
</evidence>
<reference evidence="3" key="1">
    <citation type="submission" date="2020-05" db="EMBL/GenBank/DDBJ databases">
        <title>Mycena genomes resolve the evolution of fungal bioluminescence.</title>
        <authorList>
            <person name="Tsai I.J."/>
        </authorList>
    </citation>
    <scope>NUCLEOTIDE SEQUENCE</scope>
    <source>
        <strain evidence="3">171206Taipei</strain>
    </source>
</reference>
<evidence type="ECO:0000256" key="1">
    <source>
        <dbReference type="SAM" id="Phobius"/>
    </source>
</evidence>
<dbReference type="CDD" id="cd00161">
    <property type="entry name" value="beta-trefoil_Ricin-like"/>
    <property type="match status" value="1"/>
</dbReference>
<keyword evidence="1" id="KW-0812">Transmembrane</keyword>
<name>A0A8H6TIA3_9AGAR</name>